<protein>
    <submittedName>
        <fullName evidence="1">Uncharacterized protein</fullName>
    </submittedName>
</protein>
<organism evidence="1 2">
    <name type="scientific">Odoribacter splanchnicus</name>
    <dbReference type="NCBI Taxonomy" id="28118"/>
    <lineage>
        <taxon>Bacteria</taxon>
        <taxon>Pseudomonadati</taxon>
        <taxon>Bacteroidota</taxon>
        <taxon>Bacteroidia</taxon>
        <taxon>Bacteroidales</taxon>
        <taxon>Odoribacteraceae</taxon>
        <taxon>Odoribacter</taxon>
    </lineage>
</organism>
<accession>A0A412WEZ1</accession>
<sequence length="102" mass="11668">MTYKEYITATLSKFYISPEEIDVIMLNQNITPDEDVDPKIAKMAMYKEFSQIIPVANMSEGGASTSWNMESVLLWYSLLASELGEPDMTKENNTIKDYSAYY</sequence>
<comment type="caution">
    <text evidence="1">The sequence shown here is derived from an EMBL/GenBank/DDBJ whole genome shotgun (WGS) entry which is preliminary data.</text>
</comment>
<dbReference type="EMBL" id="QRYW01000021">
    <property type="protein sequence ID" value="RGV25776.1"/>
    <property type="molecule type" value="Genomic_DNA"/>
</dbReference>
<dbReference type="Pfam" id="PF20449">
    <property type="entry name" value="DUF6706"/>
    <property type="match status" value="1"/>
</dbReference>
<evidence type="ECO:0000313" key="2">
    <source>
        <dbReference type="Proteomes" id="UP000283426"/>
    </source>
</evidence>
<reference evidence="1 2" key="1">
    <citation type="submission" date="2018-08" db="EMBL/GenBank/DDBJ databases">
        <title>A genome reference for cultivated species of the human gut microbiota.</title>
        <authorList>
            <person name="Zou Y."/>
            <person name="Xue W."/>
            <person name="Luo G."/>
        </authorList>
    </citation>
    <scope>NUCLEOTIDE SEQUENCE [LARGE SCALE GENOMIC DNA]</scope>
    <source>
        <strain evidence="1 2">AF14-6AC</strain>
    </source>
</reference>
<dbReference type="Proteomes" id="UP000283426">
    <property type="component" value="Unassembled WGS sequence"/>
</dbReference>
<evidence type="ECO:0000313" key="1">
    <source>
        <dbReference type="EMBL" id="RGV25776.1"/>
    </source>
</evidence>
<name>A0A412WEZ1_9BACT</name>
<gene>
    <name evidence="1" type="ORF">DWW24_10985</name>
</gene>
<proteinExistence type="predicted"/>
<dbReference type="InterPro" id="IPR046552">
    <property type="entry name" value="DUF6706"/>
</dbReference>
<dbReference type="RefSeq" id="WP_118108148.1">
    <property type="nucleotide sequence ID" value="NZ_QRYW01000021.1"/>
</dbReference>
<dbReference type="AlphaFoldDB" id="A0A412WEZ1"/>